<dbReference type="EMBL" id="FUKW01000173">
    <property type="protein sequence ID" value="SJN46160.1"/>
    <property type="molecule type" value="Genomic_DNA"/>
</dbReference>
<accession>A0A1R4KPE7</accession>
<dbReference type="InterPro" id="IPR052922">
    <property type="entry name" value="Cytidylate_Kinase-2"/>
</dbReference>
<evidence type="ECO:0000313" key="1">
    <source>
        <dbReference type="EMBL" id="SJN46160.1"/>
    </source>
</evidence>
<proteinExistence type="predicted"/>
<dbReference type="RefSeq" id="WP_087060424.1">
    <property type="nucleotide sequence ID" value="NZ_FUKW01000173.1"/>
</dbReference>
<dbReference type="AlphaFoldDB" id="A0A1R4KPE7"/>
<gene>
    <name evidence="1" type="ORF">FM115_11615</name>
</gene>
<dbReference type="PANTHER" id="PTHR37816">
    <property type="entry name" value="YALI0E33011P"/>
    <property type="match status" value="1"/>
</dbReference>
<name>A0A1R4KPE7_9LACT</name>
<dbReference type="PANTHER" id="PTHR37816:SF3">
    <property type="entry name" value="MODULATES DNA TOPOLOGY"/>
    <property type="match status" value="1"/>
</dbReference>
<organism evidence="1 2">
    <name type="scientific">Marinilactibacillus psychrotolerans 42ea</name>
    <dbReference type="NCBI Taxonomy" id="1255609"/>
    <lineage>
        <taxon>Bacteria</taxon>
        <taxon>Bacillati</taxon>
        <taxon>Bacillota</taxon>
        <taxon>Bacilli</taxon>
        <taxon>Lactobacillales</taxon>
        <taxon>Carnobacteriaceae</taxon>
        <taxon>Marinilactibacillus</taxon>
    </lineage>
</organism>
<dbReference type="Gene3D" id="3.40.50.300">
    <property type="entry name" value="P-loop containing nucleotide triphosphate hydrolases"/>
    <property type="match status" value="1"/>
</dbReference>
<protein>
    <submittedName>
        <fullName evidence="1">DNA topology modulation protein</fullName>
    </submittedName>
</protein>
<dbReference type="Proteomes" id="UP000195611">
    <property type="component" value="Unassembled WGS sequence"/>
</dbReference>
<evidence type="ECO:0000313" key="2">
    <source>
        <dbReference type="Proteomes" id="UP000195611"/>
    </source>
</evidence>
<reference evidence="1 2" key="1">
    <citation type="submission" date="2017-02" db="EMBL/GenBank/DDBJ databases">
        <authorList>
            <person name="Peterson S.W."/>
        </authorList>
    </citation>
    <scope>NUCLEOTIDE SEQUENCE [LARGE SCALE GENOMIC DNA]</scope>
    <source>
        <strain evidence="1 2">42ea</strain>
    </source>
</reference>
<dbReference type="SUPFAM" id="SSF52540">
    <property type="entry name" value="P-loop containing nucleoside triphosphate hydrolases"/>
    <property type="match status" value="1"/>
</dbReference>
<dbReference type="InterPro" id="IPR027417">
    <property type="entry name" value="P-loop_NTPase"/>
</dbReference>
<sequence>MKRILIIGSPGSGKSTLAVQLSKQLDLPVVHLDKLNWKGDKNTLNSIEFDKVLEKVLKQDKWIIDGNYGRTLRKRIEHADTIIWLDLPRLICVYRICKRYIKGKITKSKAYGNPIQLEPDFLSFVWNFNRTNRPDILNILNENGHKEIIILKNQTEIEEVKKQF</sequence>